<protein>
    <submittedName>
        <fullName evidence="1">Uncharacterized protein</fullName>
    </submittedName>
</protein>
<accession>A0ACD1FMX6</accession>
<keyword evidence="2" id="KW-1185">Reference proteome</keyword>
<evidence type="ECO:0000313" key="2">
    <source>
        <dbReference type="Proteomes" id="UP000825598"/>
    </source>
</evidence>
<dbReference type="Proteomes" id="UP000825598">
    <property type="component" value="Chromosome"/>
</dbReference>
<reference evidence="1" key="1">
    <citation type="submission" date="2021-07" db="EMBL/GenBank/DDBJ databases">
        <title>Complete Genome Sequences of Mycobacterium farcinogenes Isolated from Clinical Specimens from Patients in Thailand.</title>
        <authorList>
            <person name="Sodsai P."/>
        </authorList>
    </citation>
    <scope>NUCLEOTIDE SEQUENCE</scope>
    <source>
        <strain evidence="1">BKK/CU-MFGFA-001</strain>
    </source>
</reference>
<dbReference type="EMBL" id="CP081673">
    <property type="protein sequence ID" value="QZH68321.1"/>
    <property type="molecule type" value="Genomic_DNA"/>
</dbReference>
<evidence type="ECO:0000313" key="1">
    <source>
        <dbReference type="EMBL" id="QZH68321.1"/>
    </source>
</evidence>
<organism evidence="1 2">
    <name type="scientific">Mycolicibacterium farcinogenes</name>
    <name type="common">Mycobacterium farcinogenes</name>
    <dbReference type="NCBI Taxonomy" id="1802"/>
    <lineage>
        <taxon>Bacteria</taxon>
        <taxon>Bacillati</taxon>
        <taxon>Actinomycetota</taxon>
        <taxon>Actinomycetes</taxon>
        <taxon>Mycobacteriales</taxon>
        <taxon>Mycobacteriaceae</taxon>
        <taxon>Mycolicibacterium</taxon>
    </lineage>
</organism>
<proteinExistence type="predicted"/>
<gene>
    <name evidence="1" type="ORF">K6L26_12245</name>
</gene>
<name>A0ACD1FMX6_MYCFR</name>
<sequence length="110" mass="12465">MANRPQTAGSRLRKRLNAILDEYSKQAGRVAEWSAAEQLIVDEACATANRREKVQAHFDELETATEDQILKWSAELRLLTKLIVELVGKLDVKPAVDNDRHLKAARARWS</sequence>